<sequence>MDGYWMLLNIVVQKIIELVNHFHLQNSLLAYSIKHNAIINDFGHNIMVDIDNSLWTTYSSSSLSSSRINTWKNHYRHPSHHHQQQQHQQQQQKQ</sequence>
<dbReference type="Proteomes" id="UP000828236">
    <property type="component" value="Unassembled WGS sequence"/>
</dbReference>
<reference evidence="2" key="1">
    <citation type="submission" date="2020-06" db="EMBL/GenBank/DDBJ databases">
        <authorList>
            <person name="Ji K."/>
            <person name="Li J."/>
        </authorList>
    </citation>
    <scope>NUCLEOTIDE SEQUENCE</scope>
    <source>
        <strain evidence="2">JKM2019</strain>
        <tissue evidence="2">Whole body</tissue>
    </source>
</reference>
<evidence type="ECO:0000313" key="2">
    <source>
        <dbReference type="EMBL" id="KAH7637299.1"/>
    </source>
</evidence>
<reference evidence="2" key="2">
    <citation type="journal article" date="2021" name="World Allergy Organ. J.">
        <title>Chromosome-level assembly of Dermatophagoides farinae genome and transcriptome reveals two novel allergens Der f 37 and Der f 39.</title>
        <authorList>
            <person name="Chen J."/>
            <person name="Cai Z."/>
            <person name="Fan D."/>
            <person name="Hu J."/>
            <person name="Hou Y."/>
            <person name="He Y."/>
            <person name="Zhang Z."/>
            <person name="Zhao Z."/>
            <person name="Gao P."/>
            <person name="Hu W."/>
            <person name="Sun J."/>
            <person name="Li J."/>
            <person name="Ji K."/>
        </authorList>
    </citation>
    <scope>NUCLEOTIDE SEQUENCE</scope>
    <source>
        <strain evidence="2">JKM2019</strain>
    </source>
</reference>
<dbReference type="EMBL" id="SDOV01000009">
    <property type="protein sequence ID" value="KAH7637299.1"/>
    <property type="molecule type" value="Genomic_DNA"/>
</dbReference>
<proteinExistence type="predicted"/>
<name>A0A9D4SCR1_DERFA</name>
<organism evidence="2">
    <name type="scientific">Dermatophagoides farinae</name>
    <name type="common">American house dust mite</name>
    <dbReference type="NCBI Taxonomy" id="6954"/>
    <lineage>
        <taxon>Eukaryota</taxon>
        <taxon>Metazoa</taxon>
        <taxon>Ecdysozoa</taxon>
        <taxon>Arthropoda</taxon>
        <taxon>Chelicerata</taxon>
        <taxon>Arachnida</taxon>
        <taxon>Acari</taxon>
        <taxon>Acariformes</taxon>
        <taxon>Sarcoptiformes</taxon>
        <taxon>Astigmata</taxon>
        <taxon>Psoroptidia</taxon>
        <taxon>Analgoidea</taxon>
        <taxon>Pyroglyphidae</taxon>
        <taxon>Dermatophagoidinae</taxon>
        <taxon>Dermatophagoides</taxon>
    </lineage>
</organism>
<gene>
    <name evidence="2" type="ORF">HUG17_7505</name>
</gene>
<feature type="compositionally biased region" description="Low complexity" evidence="1">
    <location>
        <begin position="85"/>
        <end position="94"/>
    </location>
</feature>
<feature type="compositionally biased region" description="Basic residues" evidence="1">
    <location>
        <begin position="73"/>
        <end position="84"/>
    </location>
</feature>
<accession>A0A9D4SCR1</accession>
<comment type="caution">
    <text evidence="2">The sequence shown here is derived from an EMBL/GenBank/DDBJ whole genome shotgun (WGS) entry which is preliminary data.</text>
</comment>
<evidence type="ECO:0000256" key="1">
    <source>
        <dbReference type="SAM" id="MobiDB-lite"/>
    </source>
</evidence>
<feature type="region of interest" description="Disordered" evidence="1">
    <location>
        <begin position="72"/>
        <end position="94"/>
    </location>
</feature>
<dbReference type="AlphaFoldDB" id="A0A9D4SCR1"/>
<protein>
    <submittedName>
        <fullName evidence="2">Uncharacterized protein</fullName>
    </submittedName>
</protein>